<keyword evidence="4" id="KW-1185">Reference proteome</keyword>
<organism evidence="3 4">
    <name type="scientific">Alternaria burnsii</name>
    <dbReference type="NCBI Taxonomy" id="1187904"/>
    <lineage>
        <taxon>Eukaryota</taxon>
        <taxon>Fungi</taxon>
        <taxon>Dikarya</taxon>
        <taxon>Ascomycota</taxon>
        <taxon>Pezizomycotina</taxon>
        <taxon>Dothideomycetes</taxon>
        <taxon>Pleosporomycetidae</taxon>
        <taxon>Pleosporales</taxon>
        <taxon>Pleosporineae</taxon>
        <taxon>Pleosporaceae</taxon>
        <taxon>Alternaria</taxon>
        <taxon>Alternaria sect. Alternaria</taxon>
    </lineage>
</organism>
<dbReference type="Proteomes" id="UP000596902">
    <property type="component" value="Unassembled WGS sequence"/>
</dbReference>
<evidence type="ECO:0000313" key="3">
    <source>
        <dbReference type="EMBL" id="KAF7673698.1"/>
    </source>
</evidence>
<sequence>MNARATAQTIGFNNEGGRIAIQAAEYHVHGDNIVNQAQEGGLEKLPYAAEAPFNAYTRQHDPECLPSTRTALLDDIYTWTDGHDERCVYWLNGLAGTGKSTIARTVARRHYKRRSLGASFFFNRGGGDVSHARKFVTSVAVQLAYNVPVCRQHICDAIAERPDISNSTLRDQWQQLVLRPLSALNTLGNITALVLVIDALDECDDDDDIRIVIELLAEAQVLSGPKVRVFLTSRPEVAIRHGFCDVPDTSHQCFVLHHIASSVVDADIELFLKHNLAITGREQRLPAGWPGSEIVAKMVQRANGLFIWAATAHRFVQQGRRFAARRLEFIIEGDTDTQGEPEKHLDQIYMTILRSSLRPEYSEGEGEEHCKKLRYVLGTLVVLKAPLAAEALEKLLGVVEEGIGSIIEDLHAILDVPADKSRPIRLHHPSLRDFLLNKRRCTDTRFWIDEAQIHTALSSRCIALMTGFFKQTGGTDAVTAVQNGRVLCSELKKLRKEMRNRIRNLTEFYTANLAELQNDMRDPKVAERGLTTTKSYKRLDYEGLKSLKKIFSNAISVYEGILEGFEALKSIPGHDAESPYSVELRYAVYNWARHLKQSGRKPIDHGEAHAFVSEYFWALCLMITSWLQFWAWMSNIKCVQDCVSEEVAPLFAAFLQGKDVAICIQELKGVGTAIIELERLMSDFSNMLNAVEIDA</sequence>
<feature type="domain" description="Nephrocystin 3-like N-terminal" evidence="2">
    <location>
        <begin position="76"/>
        <end position="234"/>
    </location>
</feature>
<reference evidence="3" key="1">
    <citation type="submission" date="2020-01" db="EMBL/GenBank/DDBJ databases">
        <authorList>
            <person name="Feng Z.H.Z."/>
        </authorList>
    </citation>
    <scope>NUCLEOTIDE SEQUENCE</scope>
    <source>
        <strain evidence="3">CBS107.38</strain>
    </source>
</reference>
<accession>A0A8H7B1N8</accession>
<comment type="caution">
    <text evidence="3">The sequence shown here is derived from an EMBL/GenBank/DDBJ whole genome shotgun (WGS) entry which is preliminary data.</text>
</comment>
<protein>
    <recommendedName>
        <fullName evidence="2">Nephrocystin 3-like N-terminal domain-containing protein</fullName>
    </recommendedName>
</protein>
<reference evidence="3" key="2">
    <citation type="submission" date="2020-08" db="EMBL/GenBank/DDBJ databases">
        <title>Draft Genome Sequence of Cumin Blight Pathogen Alternaria burnsii.</title>
        <authorList>
            <person name="Feng Z."/>
        </authorList>
    </citation>
    <scope>NUCLEOTIDE SEQUENCE</scope>
    <source>
        <strain evidence="3">CBS107.38</strain>
    </source>
</reference>
<dbReference type="InterPro" id="IPR056884">
    <property type="entry name" value="NPHP3-like_N"/>
</dbReference>
<dbReference type="Gene3D" id="3.40.50.300">
    <property type="entry name" value="P-loop containing nucleotide triphosphate hydrolases"/>
    <property type="match status" value="1"/>
</dbReference>
<dbReference type="InterPro" id="IPR027417">
    <property type="entry name" value="P-loop_NTPase"/>
</dbReference>
<keyword evidence="1" id="KW-0677">Repeat</keyword>
<proteinExistence type="predicted"/>
<name>A0A8H7B1N8_9PLEO</name>
<dbReference type="PANTHER" id="PTHR10039:SF17">
    <property type="entry name" value="FUNGAL STAND N-TERMINAL GOODBYE DOMAIN-CONTAINING PROTEIN-RELATED"/>
    <property type="match status" value="1"/>
</dbReference>
<dbReference type="SUPFAM" id="SSF52540">
    <property type="entry name" value="P-loop containing nucleoside triphosphate hydrolases"/>
    <property type="match status" value="1"/>
</dbReference>
<evidence type="ECO:0000256" key="1">
    <source>
        <dbReference type="ARBA" id="ARBA00022737"/>
    </source>
</evidence>
<evidence type="ECO:0000259" key="2">
    <source>
        <dbReference type="Pfam" id="PF24883"/>
    </source>
</evidence>
<dbReference type="Pfam" id="PF24883">
    <property type="entry name" value="NPHP3_N"/>
    <property type="match status" value="1"/>
</dbReference>
<dbReference type="AlphaFoldDB" id="A0A8H7B1N8"/>
<gene>
    <name evidence="3" type="ORF">GT037_008313</name>
</gene>
<dbReference type="RefSeq" id="XP_038784025.1">
    <property type="nucleotide sequence ID" value="XM_038933360.1"/>
</dbReference>
<dbReference type="EMBL" id="JAAABM010000012">
    <property type="protein sequence ID" value="KAF7673698.1"/>
    <property type="molecule type" value="Genomic_DNA"/>
</dbReference>
<dbReference type="PANTHER" id="PTHR10039">
    <property type="entry name" value="AMELOGENIN"/>
    <property type="match status" value="1"/>
</dbReference>
<dbReference type="GeneID" id="62206538"/>
<evidence type="ECO:0000313" key="4">
    <source>
        <dbReference type="Proteomes" id="UP000596902"/>
    </source>
</evidence>